<dbReference type="RefSeq" id="WP_075613583.1">
    <property type="nucleotide sequence ID" value="NZ_JACIED010000005.1"/>
</dbReference>
<protein>
    <submittedName>
        <fullName evidence="3">ElaB/YqjD/DUF883 family membrane-anchored ribosome-binding protein</fullName>
    </submittedName>
</protein>
<proteinExistence type="predicted"/>
<accession>A0A1Q9A8H6</accession>
<evidence type="ECO:0000313" key="3">
    <source>
        <dbReference type="EMBL" id="MBB4009596.1"/>
    </source>
</evidence>
<dbReference type="Proteomes" id="UP000185598">
    <property type="component" value="Unassembled WGS sequence"/>
</dbReference>
<name>A0A1Q9A8H6_9HYPH</name>
<dbReference type="Proteomes" id="UP000544107">
    <property type="component" value="Unassembled WGS sequence"/>
</dbReference>
<keyword evidence="5" id="KW-1185">Reference proteome</keyword>
<dbReference type="AlphaFoldDB" id="A0A1Q9A8H6"/>
<feature type="transmembrane region" description="Helical" evidence="2">
    <location>
        <begin position="75"/>
        <end position="95"/>
    </location>
</feature>
<organism evidence="4 5">
    <name type="scientific">Allorhizobium taibaishanense</name>
    <dbReference type="NCBI Taxonomy" id="887144"/>
    <lineage>
        <taxon>Bacteria</taxon>
        <taxon>Pseudomonadati</taxon>
        <taxon>Pseudomonadota</taxon>
        <taxon>Alphaproteobacteria</taxon>
        <taxon>Hyphomicrobiales</taxon>
        <taxon>Rhizobiaceae</taxon>
        <taxon>Rhizobium/Agrobacterium group</taxon>
        <taxon>Allorhizobium</taxon>
    </lineage>
</organism>
<feature type="coiled-coil region" evidence="1">
    <location>
        <begin position="4"/>
        <end position="31"/>
    </location>
</feature>
<keyword evidence="1" id="KW-0175">Coiled coil</keyword>
<keyword evidence="2" id="KW-1133">Transmembrane helix</keyword>
<evidence type="ECO:0000313" key="6">
    <source>
        <dbReference type="Proteomes" id="UP000544107"/>
    </source>
</evidence>
<evidence type="ECO:0000313" key="5">
    <source>
        <dbReference type="Proteomes" id="UP000185598"/>
    </source>
</evidence>
<dbReference type="EMBL" id="MKIN01000020">
    <property type="protein sequence ID" value="OLP50879.1"/>
    <property type="molecule type" value="Genomic_DNA"/>
</dbReference>
<dbReference type="EMBL" id="JACIED010000005">
    <property type="protein sequence ID" value="MBB4009596.1"/>
    <property type="molecule type" value="Genomic_DNA"/>
</dbReference>
<evidence type="ECO:0000256" key="1">
    <source>
        <dbReference type="SAM" id="Coils"/>
    </source>
</evidence>
<gene>
    <name evidence="4" type="ORF">BJF91_06475</name>
    <name evidence="3" type="ORF">GGQ71_003884</name>
</gene>
<sequence length="107" mass="11762">MVENMRMQAEMRELQAQVAQLKDRLAEQSYSVANQVRGSTSHALNNAARSAQDVARYAKEEASSVAGIVREHPTATSTALLGIALVGAFVGYLVATQSQPEPRRRWY</sequence>
<evidence type="ECO:0000256" key="2">
    <source>
        <dbReference type="SAM" id="Phobius"/>
    </source>
</evidence>
<reference evidence="4 5" key="1">
    <citation type="submission" date="2016-09" db="EMBL/GenBank/DDBJ databases">
        <title>Rhizobium oryziradicis sp. nov., isolated from the root of rice.</title>
        <authorList>
            <person name="Zhao J."/>
            <person name="Zhang X."/>
        </authorList>
    </citation>
    <scope>NUCLEOTIDE SEQUENCE [LARGE SCALE GENOMIC DNA]</scope>
    <source>
        <strain evidence="4 5">14971</strain>
    </source>
</reference>
<reference evidence="3 6" key="2">
    <citation type="submission" date="2020-08" db="EMBL/GenBank/DDBJ databases">
        <title>Genomic Encyclopedia of Type Strains, Phase IV (KMG-IV): sequencing the most valuable type-strain genomes for metagenomic binning, comparative biology and taxonomic classification.</title>
        <authorList>
            <person name="Goeker M."/>
        </authorList>
    </citation>
    <scope>NUCLEOTIDE SEQUENCE [LARGE SCALE GENOMIC DNA]</scope>
    <source>
        <strain evidence="3 6">DSM 100021</strain>
    </source>
</reference>
<dbReference type="OrthoDB" id="8375345at2"/>
<evidence type="ECO:0000313" key="4">
    <source>
        <dbReference type="EMBL" id="OLP50879.1"/>
    </source>
</evidence>
<keyword evidence="2" id="KW-0472">Membrane</keyword>
<keyword evidence="2" id="KW-0812">Transmembrane</keyword>
<comment type="caution">
    <text evidence="4">The sequence shown here is derived from an EMBL/GenBank/DDBJ whole genome shotgun (WGS) entry which is preliminary data.</text>
</comment>